<reference evidence="3 4" key="1">
    <citation type="journal article" date="2019" name="Int. J. Syst. Evol. Microbiol.">
        <title>The Global Catalogue of Microorganisms (GCM) 10K type strain sequencing project: providing services to taxonomists for standard genome sequencing and annotation.</title>
        <authorList>
            <consortium name="The Broad Institute Genomics Platform"/>
            <consortium name="The Broad Institute Genome Sequencing Center for Infectious Disease"/>
            <person name="Wu L."/>
            <person name="Ma J."/>
        </authorList>
    </citation>
    <scope>NUCLEOTIDE SEQUENCE [LARGE SCALE GENOMIC DNA]</scope>
    <source>
        <strain evidence="3 4">PSR21</strain>
    </source>
</reference>
<dbReference type="Pfam" id="PF23996">
    <property type="entry name" value="DUF7314"/>
    <property type="match status" value="1"/>
</dbReference>
<dbReference type="AlphaFoldDB" id="A0ABD6ABW5"/>
<dbReference type="GeneID" id="79315254"/>
<gene>
    <name evidence="3" type="ORF">ACFQPE_14845</name>
</gene>
<dbReference type="RefSeq" id="WP_276305662.1">
    <property type="nucleotide sequence ID" value="NZ_CP119992.1"/>
</dbReference>
<keyword evidence="4" id="KW-1185">Reference proteome</keyword>
<evidence type="ECO:0000259" key="2">
    <source>
        <dbReference type="Pfam" id="PF23996"/>
    </source>
</evidence>
<proteinExistence type="predicted"/>
<dbReference type="InterPro" id="IPR055738">
    <property type="entry name" value="DUF7314"/>
</dbReference>
<keyword evidence="1" id="KW-0812">Transmembrane</keyword>
<accession>A0ABD6ABW5</accession>
<feature type="domain" description="DUF7314" evidence="2">
    <location>
        <begin position="1"/>
        <end position="83"/>
    </location>
</feature>
<evidence type="ECO:0000313" key="4">
    <source>
        <dbReference type="Proteomes" id="UP001596547"/>
    </source>
</evidence>
<sequence length="86" mass="9522">MADEFMKGLSALILGGFGWLVLAGWYNTPEFASGQLITPAPETLTFYDQMGLLLKEGLFYFAILGAFTFWVLIPIVRKAMQARAGQ</sequence>
<protein>
    <recommendedName>
        <fullName evidence="2">DUF7314 domain-containing protein</fullName>
    </recommendedName>
</protein>
<evidence type="ECO:0000256" key="1">
    <source>
        <dbReference type="SAM" id="Phobius"/>
    </source>
</evidence>
<keyword evidence="1" id="KW-1133">Transmembrane helix</keyword>
<dbReference type="Proteomes" id="UP001596547">
    <property type="component" value="Unassembled WGS sequence"/>
</dbReference>
<evidence type="ECO:0000313" key="3">
    <source>
        <dbReference type="EMBL" id="MFC7318061.1"/>
    </source>
</evidence>
<comment type="caution">
    <text evidence="3">The sequence shown here is derived from an EMBL/GenBank/DDBJ whole genome shotgun (WGS) entry which is preliminary data.</text>
</comment>
<organism evidence="3 4">
    <name type="scientific">Halomarina halobia</name>
    <dbReference type="NCBI Taxonomy" id="3033386"/>
    <lineage>
        <taxon>Archaea</taxon>
        <taxon>Methanobacteriati</taxon>
        <taxon>Methanobacteriota</taxon>
        <taxon>Stenosarchaea group</taxon>
        <taxon>Halobacteria</taxon>
        <taxon>Halobacteriales</taxon>
        <taxon>Natronomonadaceae</taxon>
        <taxon>Halomarina</taxon>
    </lineage>
</organism>
<keyword evidence="1" id="KW-0472">Membrane</keyword>
<name>A0ABD6ABW5_9EURY</name>
<feature type="transmembrane region" description="Helical" evidence="1">
    <location>
        <begin position="58"/>
        <end position="76"/>
    </location>
</feature>
<dbReference type="EMBL" id="JBHTBF010000002">
    <property type="protein sequence ID" value="MFC7318061.1"/>
    <property type="molecule type" value="Genomic_DNA"/>
</dbReference>